<feature type="non-terminal residue" evidence="1">
    <location>
        <position position="1"/>
    </location>
</feature>
<name>A0ABS8WNA4_DATST</name>
<proteinExistence type="predicted"/>
<gene>
    <name evidence="1" type="ORF">HAX54_050292</name>
</gene>
<sequence>VAMDGVTSFHSSLSTVRTPVKCPMMKNVLFFPVCSRRIEGRSHHVLNDLLSFPW</sequence>
<accession>A0ABS8WNA4</accession>
<protein>
    <submittedName>
        <fullName evidence="1">Uncharacterized protein</fullName>
    </submittedName>
</protein>
<evidence type="ECO:0000313" key="2">
    <source>
        <dbReference type="Proteomes" id="UP000823775"/>
    </source>
</evidence>
<comment type="caution">
    <text evidence="1">The sequence shown here is derived from an EMBL/GenBank/DDBJ whole genome shotgun (WGS) entry which is preliminary data.</text>
</comment>
<evidence type="ECO:0000313" key="1">
    <source>
        <dbReference type="EMBL" id="MCE3051594.1"/>
    </source>
</evidence>
<feature type="non-terminal residue" evidence="1">
    <location>
        <position position="54"/>
    </location>
</feature>
<dbReference type="Proteomes" id="UP000823775">
    <property type="component" value="Unassembled WGS sequence"/>
</dbReference>
<organism evidence="1 2">
    <name type="scientific">Datura stramonium</name>
    <name type="common">Jimsonweed</name>
    <name type="synonym">Common thornapple</name>
    <dbReference type="NCBI Taxonomy" id="4076"/>
    <lineage>
        <taxon>Eukaryota</taxon>
        <taxon>Viridiplantae</taxon>
        <taxon>Streptophyta</taxon>
        <taxon>Embryophyta</taxon>
        <taxon>Tracheophyta</taxon>
        <taxon>Spermatophyta</taxon>
        <taxon>Magnoliopsida</taxon>
        <taxon>eudicotyledons</taxon>
        <taxon>Gunneridae</taxon>
        <taxon>Pentapetalae</taxon>
        <taxon>asterids</taxon>
        <taxon>lamiids</taxon>
        <taxon>Solanales</taxon>
        <taxon>Solanaceae</taxon>
        <taxon>Solanoideae</taxon>
        <taxon>Datureae</taxon>
        <taxon>Datura</taxon>
    </lineage>
</organism>
<keyword evidence="2" id="KW-1185">Reference proteome</keyword>
<dbReference type="EMBL" id="JACEIK010008762">
    <property type="protein sequence ID" value="MCE3051594.1"/>
    <property type="molecule type" value="Genomic_DNA"/>
</dbReference>
<reference evidence="1 2" key="1">
    <citation type="journal article" date="2021" name="BMC Genomics">
        <title>Datura genome reveals duplications of psychoactive alkaloid biosynthetic genes and high mutation rate following tissue culture.</title>
        <authorList>
            <person name="Rajewski A."/>
            <person name="Carter-House D."/>
            <person name="Stajich J."/>
            <person name="Litt A."/>
        </authorList>
    </citation>
    <scope>NUCLEOTIDE SEQUENCE [LARGE SCALE GENOMIC DNA]</scope>
    <source>
        <strain evidence="1">AR-01</strain>
    </source>
</reference>